<dbReference type="Proteomes" id="UP000014071">
    <property type="component" value="Unassembled WGS sequence"/>
</dbReference>
<dbReference type="HOGENOM" id="CLU_2672149_0_0_1"/>
<proteinExistence type="predicted"/>
<name>R9PEI8_PSEHS</name>
<dbReference type="AlphaFoldDB" id="R9PEI8"/>
<keyword evidence="2" id="KW-1185">Reference proteome</keyword>
<accession>R9PEI8</accession>
<evidence type="ECO:0000313" key="1">
    <source>
        <dbReference type="EMBL" id="GAC99672.1"/>
    </source>
</evidence>
<gene>
    <name evidence="1" type="ORF">PHSY_007275</name>
</gene>
<sequence>MYLVHESSCRVVSLSIKEDLVTVAHLGKTERCSLTTIRRGVGKEDVHGAGSGRRRPECHSGTDILTLRRLFLSHC</sequence>
<dbReference type="EMBL" id="DF238832">
    <property type="protein sequence ID" value="GAC99672.1"/>
    <property type="molecule type" value="Genomic_DNA"/>
</dbReference>
<evidence type="ECO:0000313" key="2">
    <source>
        <dbReference type="Proteomes" id="UP000014071"/>
    </source>
</evidence>
<organism evidence="1 2">
    <name type="scientific">Pseudozyma hubeiensis (strain SY62)</name>
    <name type="common">Yeast</name>
    <dbReference type="NCBI Taxonomy" id="1305764"/>
    <lineage>
        <taxon>Eukaryota</taxon>
        <taxon>Fungi</taxon>
        <taxon>Dikarya</taxon>
        <taxon>Basidiomycota</taxon>
        <taxon>Ustilaginomycotina</taxon>
        <taxon>Ustilaginomycetes</taxon>
        <taxon>Ustilaginales</taxon>
        <taxon>Ustilaginaceae</taxon>
        <taxon>Pseudozyma</taxon>
    </lineage>
</organism>
<dbReference type="RefSeq" id="XP_012193259.1">
    <property type="nucleotide sequence ID" value="XM_012337869.1"/>
</dbReference>
<protein>
    <submittedName>
        <fullName evidence="1">Uncharacterized protein</fullName>
    </submittedName>
</protein>
<reference evidence="2" key="1">
    <citation type="journal article" date="2013" name="Genome Announc.">
        <title>Draft genome sequence of the basidiomycetous yeast-like fungus Pseudozyma hubeiensis SY62, which produces an abundant amount of the biosurfactant mannosylerythritol lipids.</title>
        <authorList>
            <person name="Konishi M."/>
            <person name="Hatada Y."/>
            <person name="Horiuchi J."/>
        </authorList>
    </citation>
    <scope>NUCLEOTIDE SEQUENCE [LARGE SCALE GENOMIC DNA]</scope>
    <source>
        <strain evidence="2">SY62</strain>
    </source>
</reference>
<dbReference type="GeneID" id="24112538"/>